<proteinExistence type="predicted"/>
<sequence length="203" mass="22589">MKGLIINVGRQFGSGGKLVALEIGKILGVKVYDNELISKAAEASGFSPDLFIKNDEKRSIFSFSSFFSPQGFGQMGNCIDESALFKIQSNVIREIAEHESAVIVGRCADYILRDRGCTLDVFVSAPLEDRIKRVSERMGLTAEKAEDLIHSNDRKRETYYNYFTFGNWGVASNYDLCVDSSILGIEKTAEYIIEFARRAGKLA</sequence>
<gene>
    <name evidence="1" type="ORF">IAB91_04395</name>
</gene>
<dbReference type="GO" id="GO:0016301">
    <property type="term" value="F:kinase activity"/>
    <property type="evidence" value="ECO:0007669"/>
    <property type="project" value="UniProtKB-KW"/>
</dbReference>
<dbReference type="Gene3D" id="3.40.50.300">
    <property type="entry name" value="P-loop containing nucleotide triphosphate hydrolases"/>
    <property type="match status" value="1"/>
</dbReference>
<evidence type="ECO:0000313" key="1">
    <source>
        <dbReference type="EMBL" id="MBO8474515.1"/>
    </source>
</evidence>
<reference evidence="1" key="1">
    <citation type="submission" date="2020-10" db="EMBL/GenBank/DDBJ databases">
        <authorList>
            <person name="Gilroy R."/>
        </authorList>
    </citation>
    <scope>NUCLEOTIDE SEQUENCE</scope>
    <source>
        <strain evidence="1">B1-13419</strain>
    </source>
</reference>
<reference evidence="1" key="2">
    <citation type="journal article" date="2021" name="PeerJ">
        <title>Extensive microbial diversity within the chicken gut microbiome revealed by metagenomics and culture.</title>
        <authorList>
            <person name="Gilroy R."/>
            <person name="Ravi A."/>
            <person name="Getino M."/>
            <person name="Pursley I."/>
            <person name="Horton D.L."/>
            <person name="Alikhan N.F."/>
            <person name="Baker D."/>
            <person name="Gharbi K."/>
            <person name="Hall N."/>
            <person name="Watson M."/>
            <person name="Adriaenssens E.M."/>
            <person name="Foster-Nyarko E."/>
            <person name="Jarju S."/>
            <person name="Secka A."/>
            <person name="Antonio M."/>
            <person name="Oren A."/>
            <person name="Chaudhuri R.R."/>
            <person name="La Ragione R."/>
            <person name="Hildebrand F."/>
            <person name="Pallen M.J."/>
        </authorList>
    </citation>
    <scope>NUCLEOTIDE SEQUENCE</scope>
    <source>
        <strain evidence="1">B1-13419</strain>
    </source>
</reference>
<dbReference type="InterPro" id="IPR027417">
    <property type="entry name" value="P-loop_NTPase"/>
</dbReference>
<accession>A0A9D9NIF0</accession>
<name>A0A9D9NIF0_9BACT</name>
<keyword evidence="1" id="KW-0808">Transferase</keyword>
<dbReference type="AlphaFoldDB" id="A0A9D9NIF0"/>
<comment type="caution">
    <text evidence="1">The sequence shown here is derived from an EMBL/GenBank/DDBJ whole genome shotgun (WGS) entry which is preliminary data.</text>
</comment>
<dbReference type="Proteomes" id="UP000823757">
    <property type="component" value="Unassembled WGS sequence"/>
</dbReference>
<protein>
    <submittedName>
        <fullName evidence="1">Cytidylate kinase-like family protein</fullName>
    </submittedName>
</protein>
<keyword evidence="1" id="KW-0418">Kinase</keyword>
<evidence type="ECO:0000313" key="2">
    <source>
        <dbReference type="Proteomes" id="UP000823757"/>
    </source>
</evidence>
<organism evidence="1 2">
    <name type="scientific">Candidatus Cryptobacteroides faecigallinarum</name>
    <dbReference type="NCBI Taxonomy" id="2840763"/>
    <lineage>
        <taxon>Bacteria</taxon>
        <taxon>Pseudomonadati</taxon>
        <taxon>Bacteroidota</taxon>
        <taxon>Bacteroidia</taxon>
        <taxon>Bacteroidales</taxon>
        <taxon>Candidatus Cryptobacteroides</taxon>
    </lineage>
</organism>
<dbReference type="EMBL" id="JADIMD010000062">
    <property type="protein sequence ID" value="MBO8474515.1"/>
    <property type="molecule type" value="Genomic_DNA"/>
</dbReference>
<dbReference type="SUPFAM" id="SSF52540">
    <property type="entry name" value="P-loop containing nucleoside triphosphate hydrolases"/>
    <property type="match status" value="1"/>
</dbReference>
<dbReference type="Pfam" id="PF13189">
    <property type="entry name" value="Cytidylate_kin2"/>
    <property type="match status" value="1"/>
</dbReference>